<sequence>MARDVDTRPFHRQGEAMETDTLIFLSVIVALGVGGVIVYLKGR</sequence>
<keyword evidence="1" id="KW-0812">Transmembrane</keyword>
<dbReference type="AlphaFoldDB" id="A0A7S8FGJ0"/>
<gene>
    <name evidence="2" type="ORF">Nkreftii_003217</name>
</gene>
<organism evidence="2 3">
    <name type="scientific">Candidatus Nitrospira kreftii</name>
    <dbReference type="NCBI Taxonomy" id="2652173"/>
    <lineage>
        <taxon>Bacteria</taxon>
        <taxon>Pseudomonadati</taxon>
        <taxon>Nitrospirota</taxon>
        <taxon>Nitrospiria</taxon>
        <taxon>Nitrospirales</taxon>
        <taxon>Nitrospiraceae</taxon>
        <taxon>Nitrospira</taxon>
    </lineage>
</organism>
<accession>A0A7S8FGJ0</accession>
<dbReference type="KEGG" id="nkf:Nkreftii_003217"/>
<dbReference type="Proteomes" id="UP000593737">
    <property type="component" value="Chromosome"/>
</dbReference>
<feature type="transmembrane region" description="Helical" evidence="1">
    <location>
        <begin position="21"/>
        <end position="40"/>
    </location>
</feature>
<keyword evidence="1" id="KW-1133">Transmembrane helix</keyword>
<protein>
    <submittedName>
        <fullName evidence="2">Uncharacterized protein</fullName>
    </submittedName>
</protein>
<name>A0A7S8FGJ0_9BACT</name>
<reference evidence="2 3" key="1">
    <citation type="journal article" date="2020" name="ISME J.">
        <title>Enrichment and physiological characterization of a novel comammox Nitrospira indicates ammonium inhibition of complete nitrification.</title>
        <authorList>
            <person name="Sakoula D."/>
            <person name="Koch H."/>
            <person name="Frank J."/>
            <person name="Jetten M.S.M."/>
            <person name="van Kessel M.A.H.J."/>
            <person name="Lucker S."/>
        </authorList>
    </citation>
    <scope>NUCLEOTIDE SEQUENCE [LARGE SCALE GENOMIC DNA]</scope>
    <source>
        <strain evidence="2">Comreactor17</strain>
    </source>
</reference>
<evidence type="ECO:0000256" key="1">
    <source>
        <dbReference type="SAM" id="Phobius"/>
    </source>
</evidence>
<evidence type="ECO:0000313" key="3">
    <source>
        <dbReference type="Proteomes" id="UP000593737"/>
    </source>
</evidence>
<keyword evidence="1" id="KW-0472">Membrane</keyword>
<proteinExistence type="predicted"/>
<evidence type="ECO:0000313" key="2">
    <source>
        <dbReference type="EMBL" id="QPD05443.1"/>
    </source>
</evidence>
<dbReference type="EMBL" id="CP047423">
    <property type="protein sequence ID" value="QPD05443.1"/>
    <property type="molecule type" value="Genomic_DNA"/>
</dbReference>